<accession>A0A067Y175</accession>
<dbReference type="Gene3D" id="1.10.3420.10">
    <property type="entry name" value="putative ntp pyrophosphohydrolase like domain"/>
    <property type="match status" value="1"/>
</dbReference>
<evidence type="ECO:0000313" key="1">
    <source>
        <dbReference type="EMBL" id="AGV99319.1"/>
    </source>
</evidence>
<dbReference type="RefSeq" id="YP_009055545.1">
    <property type="nucleotide sequence ID" value="NC_024786.1"/>
</dbReference>
<protein>
    <submittedName>
        <fullName evidence="1">Uncharacterized protein</fullName>
    </submittedName>
</protein>
<dbReference type="KEGG" id="vg:20283814"/>
<gene>
    <name evidence="1" type="ORF">PhAPEC5_37</name>
</gene>
<name>A0A067Y175_9CAUD</name>
<dbReference type="InterPro" id="IPR023292">
    <property type="entry name" value="NTP_PyroPHydrolase-like_dom_sf"/>
</dbReference>
<keyword evidence="2" id="KW-1185">Reference proteome</keyword>
<dbReference type="GeneID" id="20283814"/>
<dbReference type="CDD" id="cd11530">
    <property type="entry name" value="NTP-PPase_DR2231_like"/>
    <property type="match status" value="1"/>
</dbReference>
<sequence>MTSSSVCTLENTRQWFLKAIPNPTSKNISTQIGCHLEEVVEMLDVLQTKFPGYKNKLDDARKHLRFISNLLKQEEGSFFIQEEDRQELLDALADQIVTATGVGTFLGMNVPGALAEVNRSNYSKFDEDGNPIFNENMKVMKGPHYTKPDLKPYI</sequence>
<proteinExistence type="predicted"/>
<dbReference type="InterPro" id="IPR033653">
    <property type="entry name" value="NTP-PPase_DR2231-like"/>
</dbReference>
<dbReference type="Proteomes" id="UP000027383">
    <property type="component" value="Segment"/>
</dbReference>
<dbReference type="OrthoDB" id="14595at10239"/>
<organism evidence="1 2">
    <name type="scientific">Escherichia phage vB_EcoP_PhAPEC5</name>
    <dbReference type="NCBI Taxonomy" id="1395983"/>
    <lineage>
        <taxon>Viruses</taxon>
        <taxon>Duplodnaviria</taxon>
        <taxon>Heunggongvirae</taxon>
        <taxon>Uroviricota</taxon>
        <taxon>Caudoviricetes</taxon>
        <taxon>Schitoviridae</taxon>
        <taxon>Enquatrovirinae</taxon>
        <taxon>Gamaleyavirus</taxon>
        <taxon>Gamaleyavirus APEC5</taxon>
    </lineage>
</organism>
<dbReference type="EMBL" id="KF192075">
    <property type="protein sequence ID" value="AGV99319.1"/>
    <property type="molecule type" value="Genomic_DNA"/>
</dbReference>
<evidence type="ECO:0000313" key="2">
    <source>
        <dbReference type="Proteomes" id="UP000027383"/>
    </source>
</evidence>
<reference evidence="1 2" key="1">
    <citation type="journal article" date="2014" name="Vet. Microbiol.">
        <title>A cocktail of in vitro efficient phages is not a guarantee for in vivo therapeutic results against avian colibacillosis.</title>
        <authorList>
            <person name="Tsonos J."/>
            <person name="Oosterik L.H."/>
            <person name="Tuntufye H.N."/>
            <person name="Klumpp J."/>
            <person name="Butaye P."/>
            <person name="De Greve H."/>
            <person name="Hernalsteens J.P."/>
            <person name="Lavigne R."/>
            <person name="Goddeeris B.M."/>
        </authorList>
    </citation>
    <scope>NUCLEOTIDE SEQUENCE [LARGE SCALE GENOMIC DNA]</scope>
</reference>